<organism evidence="2 3">
    <name type="scientific">Algicella marina</name>
    <dbReference type="NCBI Taxonomy" id="2683284"/>
    <lineage>
        <taxon>Bacteria</taxon>
        <taxon>Pseudomonadati</taxon>
        <taxon>Pseudomonadota</taxon>
        <taxon>Alphaproteobacteria</taxon>
        <taxon>Rhodobacterales</taxon>
        <taxon>Paracoccaceae</taxon>
        <taxon>Algicella</taxon>
    </lineage>
</organism>
<evidence type="ECO:0000313" key="2">
    <source>
        <dbReference type="EMBL" id="QHQ37459.1"/>
    </source>
</evidence>
<protein>
    <submittedName>
        <fullName evidence="2">DUF58 domain-containing protein</fullName>
    </submittedName>
</protein>
<proteinExistence type="predicted"/>
<evidence type="ECO:0000313" key="3">
    <source>
        <dbReference type="Proteomes" id="UP000464495"/>
    </source>
</evidence>
<dbReference type="KEGG" id="amaq:GO499_15710"/>
<dbReference type="EMBL" id="CP046620">
    <property type="protein sequence ID" value="QHQ37459.1"/>
    <property type="molecule type" value="Genomic_DNA"/>
</dbReference>
<dbReference type="PANTHER" id="PTHR33608:SF12">
    <property type="entry name" value="DUF58 DOMAIN-CONTAINING PROTEIN"/>
    <property type="match status" value="1"/>
</dbReference>
<gene>
    <name evidence="2" type="ORF">GO499_15710</name>
</gene>
<reference evidence="2 3" key="1">
    <citation type="submission" date="2019-12" db="EMBL/GenBank/DDBJ databases">
        <title>Complete genome sequence of Algicella marina strain 9Alg 56(T) isolated from the red alga Tichocarpus crinitus.</title>
        <authorList>
            <person name="Kim S.-G."/>
            <person name="Nedashkovskaya O.I."/>
        </authorList>
    </citation>
    <scope>NUCLEOTIDE SEQUENCE [LARGE SCALE GENOMIC DNA]</scope>
    <source>
        <strain evidence="2 3">9Alg 56</strain>
    </source>
</reference>
<dbReference type="Proteomes" id="UP000464495">
    <property type="component" value="Chromosome"/>
</dbReference>
<sequence>MLGAENRDAGPVSAMPGGFVIKRRGNGQEVADNRIYAEGDDLRHIDRGATARTGHLYIRRFHEERDRVTLLVADFRPSMLWGMQRAFRSVAAAEALAITGWRAVEAGERVALLALTADGSFAVSPRGRSRGMLAVIGGLARAHEAALAGPSGARADPPLDQALTGISRITPSGAEIVLASGLDTPGDGLADVLGDLSRRRNPRVLMIGDSILGNLPAGQYPMAVGGRRMRARVSGRGATEPRGATLPADIPCITLDAGGSTEAMIRTLGG</sequence>
<accession>A0A6P1T833</accession>
<dbReference type="PANTHER" id="PTHR33608">
    <property type="entry name" value="BLL2464 PROTEIN"/>
    <property type="match status" value="1"/>
</dbReference>
<dbReference type="Pfam" id="PF01882">
    <property type="entry name" value="DUF58"/>
    <property type="match status" value="1"/>
</dbReference>
<feature type="domain" description="DUF58" evidence="1">
    <location>
        <begin position="33"/>
        <end position="192"/>
    </location>
</feature>
<keyword evidence="3" id="KW-1185">Reference proteome</keyword>
<evidence type="ECO:0000259" key="1">
    <source>
        <dbReference type="Pfam" id="PF01882"/>
    </source>
</evidence>
<dbReference type="AlphaFoldDB" id="A0A6P1T833"/>
<dbReference type="InterPro" id="IPR002881">
    <property type="entry name" value="DUF58"/>
</dbReference>
<name>A0A6P1T833_9RHOB</name>